<keyword evidence="2 7" id="KW-0813">Transport</keyword>
<evidence type="ECO:0000256" key="2">
    <source>
        <dbReference type="ARBA" id="ARBA00022448"/>
    </source>
</evidence>
<evidence type="ECO:0000259" key="8">
    <source>
        <dbReference type="PROSITE" id="PS50928"/>
    </source>
</evidence>
<reference evidence="9 10" key="1">
    <citation type="submission" date="2024-09" db="EMBL/GenBank/DDBJ databases">
        <authorList>
            <person name="Sun Q."/>
            <person name="Mori K."/>
        </authorList>
    </citation>
    <scope>NUCLEOTIDE SEQUENCE [LARGE SCALE GENOMIC DNA]</scope>
    <source>
        <strain evidence="9 10">JCM 13503</strain>
    </source>
</reference>
<dbReference type="InterPro" id="IPR035906">
    <property type="entry name" value="MetI-like_sf"/>
</dbReference>
<keyword evidence="3" id="KW-1003">Cell membrane</keyword>
<dbReference type="Proteomes" id="UP001589733">
    <property type="component" value="Unassembled WGS sequence"/>
</dbReference>
<comment type="caution">
    <text evidence="9">The sequence shown here is derived from an EMBL/GenBank/DDBJ whole genome shotgun (WGS) entry which is preliminary data.</text>
</comment>
<keyword evidence="10" id="KW-1185">Reference proteome</keyword>
<dbReference type="PROSITE" id="PS50928">
    <property type="entry name" value="ABC_TM1"/>
    <property type="match status" value="1"/>
</dbReference>
<feature type="transmembrane region" description="Helical" evidence="7">
    <location>
        <begin position="179"/>
        <end position="202"/>
    </location>
</feature>
<dbReference type="Gene3D" id="1.10.3720.10">
    <property type="entry name" value="MetI-like"/>
    <property type="match status" value="1"/>
</dbReference>
<feature type="transmembrane region" description="Helical" evidence="7">
    <location>
        <begin position="135"/>
        <end position="158"/>
    </location>
</feature>
<evidence type="ECO:0000256" key="5">
    <source>
        <dbReference type="ARBA" id="ARBA00022989"/>
    </source>
</evidence>
<dbReference type="RefSeq" id="WP_380016144.1">
    <property type="nucleotide sequence ID" value="NZ_JBHLYR010000066.1"/>
</dbReference>
<feature type="transmembrane region" description="Helical" evidence="7">
    <location>
        <begin position="9"/>
        <end position="29"/>
    </location>
</feature>
<proteinExistence type="inferred from homology"/>
<dbReference type="InterPro" id="IPR000515">
    <property type="entry name" value="MetI-like"/>
</dbReference>
<feature type="transmembrane region" description="Helical" evidence="7">
    <location>
        <begin position="71"/>
        <end position="92"/>
    </location>
</feature>
<dbReference type="EMBL" id="JBHLYR010000066">
    <property type="protein sequence ID" value="MFB9994820.1"/>
    <property type="molecule type" value="Genomic_DNA"/>
</dbReference>
<evidence type="ECO:0000256" key="7">
    <source>
        <dbReference type="RuleBase" id="RU363032"/>
    </source>
</evidence>
<evidence type="ECO:0000256" key="4">
    <source>
        <dbReference type="ARBA" id="ARBA00022692"/>
    </source>
</evidence>
<organism evidence="9 10">
    <name type="scientific">Deinococcus oregonensis</name>
    <dbReference type="NCBI Taxonomy" id="1805970"/>
    <lineage>
        <taxon>Bacteria</taxon>
        <taxon>Thermotogati</taxon>
        <taxon>Deinococcota</taxon>
        <taxon>Deinococci</taxon>
        <taxon>Deinococcales</taxon>
        <taxon>Deinococcaceae</taxon>
        <taxon>Deinococcus</taxon>
    </lineage>
</organism>
<evidence type="ECO:0000256" key="3">
    <source>
        <dbReference type="ARBA" id="ARBA00022475"/>
    </source>
</evidence>
<protein>
    <submittedName>
        <fullName evidence="9">Carbohydrate ABC transporter permease</fullName>
    </submittedName>
</protein>
<dbReference type="PANTHER" id="PTHR43744:SF8">
    <property type="entry name" value="SN-GLYCEROL-3-PHOSPHATE TRANSPORT SYSTEM PERMEASE PROTEIN UGPE"/>
    <property type="match status" value="1"/>
</dbReference>
<evidence type="ECO:0000256" key="6">
    <source>
        <dbReference type="ARBA" id="ARBA00023136"/>
    </source>
</evidence>
<gene>
    <name evidence="9" type="ORF">ACFFLM_22975</name>
</gene>
<keyword evidence="6 7" id="KW-0472">Membrane</keyword>
<feature type="transmembrane region" description="Helical" evidence="7">
    <location>
        <begin position="104"/>
        <end position="123"/>
    </location>
</feature>
<evidence type="ECO:0000313" key="10">
    <source>
        <dbReference type="Proteomes" id="UP001589733"/>
    </source>
</evidence>
<feature type="domain" description="ABC transmembrane type-1" evidence="8">
    <location>
        <begin position="67"/>
        <end position="258"/>
    </location>
</feature>
<evidence type="ECO:0000313" key="9">
    <source>
        <dbReference type="EMBL" id="MFB9994820.1"/>
    </source>
</evidence>
<dbReference type="CDD" id="cd06261">
    <property type="entry name" value="TM_PBP2"/>
    <property type="match status" value="1"/>
</dbReference>
<comment type="subcellular location">
    <subcellularLocation>
        <location evidence="1 7">Cell membrane</location>
        <topology evidence="1 7">Multi-pass membrane protein</topology>
    </subcellularLocation>
</comment>
<sequence>MTRLNWKPALYVLFGAYLIVMLMPFVWLVSSALKTTLEMFTHPFALPAAPQWGNFAQAWQTGVAHYLLNSVWVTFISVVMIVLVSGLAAYALARQRFPGRAAIYILLITGYAVPIHTVLVPLYEMLRSANALNAYAGLIGPYVAFGIPFSVLLLYAFFLDFPAELEEAARIDGCNEVQLLAYVVAPLSLPGLSSVAIFQGVFVWNEFLLALIIINDDARKTLPLGLVNLQGQYSTNWPVLLAAVTIATVPVLLLYLVMQRQFVSSLAGIGK</sequence>
<keyword evidence="5 7" id="KW-1133">Transmembrane helix</keyword>
<feature type="transmembrane region" description="Helical" evidence="7">
    <location>
        <begin position="237"/>
        <end position="257"/>
    </location>
</feature>
<evidence type="ECO:0000256" key="1">
    <source>
        <dbReference type="ARBA" id="ARBA00004651"/>
    </source>
</evidence>
<accession>A0ABV6B794</accession>
<comment type="similarity">
    <text evidence="7">Belongs to the binding-protein-dependent transport system permease family.</text>
</comment>
<name>A0ABV6B794_9DEIO</name>
<dbReference type="PANTHER" id="PTHR43744">
    <property type="entry name" value="ABC TRANSPORTER PERMEASE PROTEIN MG189-RELATED-RELATED"/>
    <property type="match status" value="1"/>
</dbReference>
<keyword evidence="4 7" id="KW-0812">Transmembrane</keyword>
<dbReference type="Pfam" id="PF00528">
    <property type="entry name" value="BPD_transp_1"/>
    <property type="match status" value="1"/>
</dbReference>
<dbReference type="SUPFAM" id="SSF161098">
    <property type="entry name" value="MetI-like"/>
    <property type="match status" value="1"/>
</dbReference>